<sequence length="182" mass="20299">MGSTLSRKIVRFWTRNHRRVLLVGLDAAGKTTILYHLRLHKALPTLPTIGFNSEAVALNGLTLDLFDVGGQDSLRPYWRHHFTGTQGIVFVVDSSDAERMELAKAELHGVLHDDQLVDACLLVILNKRDLVDGSVEQVVQELDFNALCQEQKRPFHIQPTVATTGDGLKEGFAWLCATMEPL</sequence>
<dbReference type="PANTHER" id="PTHR11711">
    <property type="entry name" value="ADP RIBOSYLATION FACTOR-RELATED"/>
    <property type="match status" value="1"/>
</dbReference>
<dbReference type="FunFam" id="3.40.50.300:FF:000412">
    <property type="entry name" value="ADP-ribosylation factor 1"/>
    <property type="match status" value="1"/>
</dbReference>
<dbReference type="InterPro" id="IPR027417">
    <property type="entry name" value="P-loop_NTPase"/>
</dbReference>
<dbReference type="OrthoDB" id="2011769at2759"/>
<dbReference type="InterPro" id="IPR005225">
    <property type="entry name" value="Small_GTP-bd"/>
</dbReference>
<dbReference type="EMBL" id="JNBS01000408">
    <property type="protein sequence ID" value="OQS05872.1"/>
    <property type="molecule type" value="Genomic_DNA"/>
</dbReference>
<dbReference type="NCBIfam" id="TIGR00231">
    <property type="entry name" value="small_GTP"/>
    <property type="match status" value="1"/>
</dbReference>
<dbReference type="SMART" id="SM00177">
    <property type="entry name" value="ARF"/>
    <property type="match status" value="1"/>
</dbReference>
<keyword evidence="5" id="KW-0460">Magnesium</keyword>
<comment type="similarity">
    <text evidence="1 6">Belongs to the small GTPase superfamily. Arf family.</text>
</comment>
<dbReference type="Gene3D" id="3.40.50.300">
    <property type="entry name" value="P-loop containing nucleotide triphosphate hydrolases"/>
    <property type="match status" value="1"/>
</dbReference>
<dbReference type="InterPro" id="IPR006689">
    <property type="entry name" value="Small_GTPase_ARF/SAR"/>
</dbReference>
<reference evidence="7 8" key="1">
    <citation type="journal article" date="2014" name="Genome Biol. Evol.">
        <title>The secreted proteins of Achlya hypogyna and Thraustotheca clavata identify the ancestral oomycete secretome and reveal gene acquisitions by horizontal gene transfer.</title>
        <authorList>
            <person name="Misner I."/>
            <person name="Blouin N."/>
            <person name="Leonard G."/>
            <person name="Richards T.A."/>
            <person name="Lane C.E."/>
        </authorList>
    </citation>
    <scope>NUCLEOTIDE SEQUENCE [LARGE SCALE GENOMIC DNA]</scope>
    <source>
        <strain evidence="7 8">ATCC 34112</strain>
    </source>
</reference>
<name>A0A1W0A6F3_9STRA</name>
<gene>
    <name evidence="7" type="ORF">THRCLA_02056</name>
</gene>
<feature type="binding site" evidence="4">
    <location>
        <position position="70"/>
    </location>
    <ligand>
        <name>GTP</name>
        <dbReference type="ChEBI" id="CHEBI:37565"/>
    </ligand>
</feature>
<organism evidence="7 8">
    <name type="scientific">Thraustotheca clavata</name>
    <dbReference type="NCBI Taxonomy" id="74557"/>
    <lineage>
        <taxon>Eukaryota</taxon>
        <taxon>Sar</taxon>
        <taxon>Stramenopiles</taxon>
        <taxon>Oomycota</taxon>
        <taxon>Saprolegniomycetes</taxon>
        <taxon>Saprolegniales</taxon>
        <taxon>Achlyaceae</taxon>
        <taxon>Thraustotheca</taxon>
    </lineage>
</organism>
<dbReference type="STRING" id="74557.A0A1W0A6F3"/>
<dbReference type="SUPFAM" id="SSF52540">
    <property type="entry name" value="P-loop containing nucleoside triphosphate hydrolases"/>
    <property type="match status" value="1"/>
</dbReference>
<evidence type="ECO:0000256" key="6">
    <source>
        <dbReference type="RuleBase" id="RU003925"/>
    </source>
</evidence>
<dbReference type="PROSITE" id="PS51417">
    <property type="entry name" value="ARF"/>
    <property type="match status" value="1"/>
</dbReference>
<dbReference type="CDD" id="cd00878">
    <property type="entry name" value="Arf_Arl"/>
    <property type="match status" value="1"/>
</dbReference>
<evidence type="ECO:0000256" key="5">
    <source>
        <dbReference type="PIRSR" id="PIRSR606689-2"/>
    </source>
</evidence>
<dbReference type="Proteomes" id="UP000243217">
    <property type="component" value="Unassembled WGS sequence"/>
</dbReference>
<comment type="caution">
    <text evidence="7">The sequence shown here is derived from an EMBL/GenBank/DDBJ whole genome shotgun (WGS) entry which is preliminary data.</text>
</comment>
<evidence type="ECO:0000256" key="3">
    <source>
        <dbReference type="ARBA" id="ARBA00023134"/>
    </source>
</evidence>
<accession>A0A1W0A6F3</accession>
<protein>
    <submittedName>
        <fullName evidence="7">ADP-ribosylation factor family</fullName>
    </submittedName>
</protein>
<feature type="binding site" evidence="5">
    <location>
        <position position="48"/>
    </location>
    <ligand>
        <name>Mg(2+)</name>
        <dbReference type="ChEBI" id="CHEBI:18420"/>
    </ligand>
</feature>
<evidence type="ECO:0000313" key="8">
    <source>
        <dbReference type="Proteomes" id="UP000243217"/>
    </source>
</evidence>
<keyword evidence="2 4" id="KW-0547">Nucleotide-binding</keyword>
<feature type="binding site" evidence="4">
    <location>
        <begin position="126"/>
        <end position="129"/>
    </location>
    <ligand>
        <name>GTP</name>
        <dbReference type="ChEBI" id="CHEBI:37565"/>
    </ligand>
</feature>
<dbReference type="AlphaFoldDB" id="A0A1W0A6F3"/>
<dbReference type="GO" id="GO:0005525">
    <property type="term" value="F:GTP binding"/>
    <property type="evidence" value="ECO:0007669"/>
    <property type="project" value="UniProtKB-KW"/>
</dbReference>
<feature type="binding site" evidence="5">
    <location>
        <position position="31"/>
    </location>
    <ligand>
        <name>Mg(2+)</name>
        <dbReference type="ChEBI" id="CHEBI:18420"/>
    </ligand>
</feature>
<keyword evidence="5" id="KW-0479">Metal-binding</keyword>
<dbReference type="PRINTS" id="PR00328">
    <property type="entry name" value="SAR1GTPBP"/>
</dbReference>
<dbReference type="GO" id="GO:0030010">
    <property type="term" value="P:establishment of cell polarity"/>
    <property type="evidence" value="ECO:0007669"/>
    <property type="project" value="UniProtKB-ARBA"/>
</dbReference>
<dbReference type="InterPro" id="IPR024156">
    <property type="entry name" value="Small_GTPase_ARF"/>
</dbReference>
<dbReference type="Pfam" id="PF00025">
    <property type="entry name" value="Arf"/>
    <property type="match status" value="1"/>
</dbReference>
<evidence type="ECO:0000256" key="4">
    <source>
        <dbReference type="PIRSR" id="PIRSR606689-1"/>
    </source>
</evidence>
<dbReference type="SMART" id="SM00178">
    <property type="entry name" value="SAR"/>
    <property type="match status" value="1"/>
</dbReference>
<keyword evidence="8" id="KW-1185">Reference proteome</keyword>
<evidence type="ECO:0000256" key="2">
    <source>
        <dbReference type="ARBA" id="ARBA00022741"/>
    </source>
</evidence>
<evidence type="ECO:0000313" key="7">
    <source>
        <dbReference type="EMBL" id="OQS05872.1"/>
    </source>
</evidence>
<proteinExistence type="inferred from homology"/>
<evidence type="ECO:0000256" key="1">
    <source>
        <dbReference type="ARBA" id="ARBA00010290"/>
    </source>
</evidence>
<dbReference type="GO" id="GO:0003924">
    <property type="term" value="F:GTPase activity"/>
    <property type="evidence" value="ECO:0007669"/>
    <property type="project" value="InterPro"/>
</dbReference>
<dbReference type="GO" id="GO:0046872">
    <property type="term" value="F:metal ion binding"/>
    <property type="evidence" value="ECO:0007669"/>
    <property type="project" value="UniProtKB-KW"/>
</dbReference>
<feature type="binding site" evidence="4">
    <location>
        <begin position="24"/>
        <end position="31"/>
    </location>
    <ligand>
        <name>GTP</name>
        <dbReference type="ChEBI" id="CHEBI:37565"/>
    </ligand>
</feature>
<keyword evidence="3 4" id="KW-0342">GTP-binding</keyword>